<gene>
    <name evidence="7" type="ORF">MVEN_01246600</name>
</gene>
<reference evidence="7" key="1">
    <citation type="submission" date="2020-05" db="EMBL/GenBank/DDBJ databases">
        <title>Mycena genomes resolve the evolution of fungal bioluminescence.</title>
        <authorList>
            <person name="Tsai I.J."/>
        </authorList>
    </citation>
    <scope>NUCLEOTIDE SEQUENCE</scope>
    <source>
        <strain evidence="7">CCC161011</strain>
    </source>
</reference>
<comment type="caution">
    <text evidence="7">The sequence shown here is derived from an EMBL/GenBank/DDBJ whole genome shotgun (WGS) entry which is preliminary data.</text>
</comment>
<protein>
    <submittedName>
        <fullName evidence="7">Uncharacterized protein</fullName>
    </submittedName>
</protein>
<feature type="region of interest" description="Disordered" evidence="6">
    <location>
        <begin position="46"/>
        <end position="197"/>
    </location>
</feature>
<evidence type="ECO:0000313" key="8">
    <source>
        <dbReference type="Proteomes" id="UP000620124"/>
    </source>
</evidence>
<sequence>MSSPAKKHMVQSLAAQPCDATHPSTSAELAMQLRSVASRVRKSVMEGYNTQSAPSSPTKSSRAAIFTSANDILRDVYGSTESTPSRPSPRKRAREEDSDHEFGDSMAVDTEAERGDDIESDGETVIILDSRGARPVKPRPRRPLMQTQSLPAVFGPSRGPLSDQNFGSGSEQNSEADWSLKSSSMSSQPPAFEAMVL</sequence>
<evidence type="ECO:0000256" key="4">
    <source>
        <dbReference type="ARBA" id="ARBA00022490"/>
    </source>
</evidence>
<proteinExistence type="inferred from homology"/>
<dbReference type="Proteomes" id="UP000620124">
    <property type="component" value="Unassembled WGS sequence"/>
</dbReference>
<accession>A0A8H7CZ62</accession>
<feature type="compositionally biased region" description="Polar residues" evidence="6">
    <location>
        <begin position="48"/>
        <end position="61"/>
    </location>
</feature>
<evidence type="ECO:0000256" key="6">
    <source>
        <dbReference type="SAM" id="MobiDB-lite"/>
    </source>
</evidence>
<keyword evidence="5" id="KW-0539">Nucleus</keyword>
<feature type="compositionally biased region" description="Basic and acidic residues" evidence="6">
    <location>
        <begin position="93"/>
        <end position="103"/>
    </location>
</feature>
<keyword evidence="4" id="KW-0963">Cytoplasm</keyword>
<evidence type="ECO:0000313" key="7">
    <source>
        <dbReference type="EMBL" id="KAF7352798.1"/>
    </source>
</evidence>
<dbReference type="Pfam" id="PF08591">
    <property type="entry name" value="RNR_inhib"/>
    <property type="match status" value="1"/>
</dbReference>
<evidence type="ECO:0000256" key="5">
    <source>
        <dbReference type="ARBA" id="ARBA00023242"/>
    </source>
</evidence>
<evidence type="ECO:0000256" key="2">
    <source>
        <dbReference type="ARBA" id="ARBA00004496"/>
    </source>
</evidence>
<keyword evidence="8" id="KW-1185">Reference proteome</keyword>
<comment type="subcellular location">
    <subcellularLocation>
        <location evidence="2">Cytoplasm</location>
    </subcellularLocation>
    <subcellularLocation>
        <location evidence="1">Nucleus</location>
    </subcellularLocation>
</comment>
<dbReference type="EMBL" id="JACAZI010000009">
    <property type="protein sequence ID" value="KAF7352798.1"/>
    <property type="molecule type" value="Genomic_DNA"/>
</dbReference>
<name>A0A8H7CZ62_9AGAR</name>
<dbReference type="GO" id="GO:0005737">
    <property type="term" value="C:cytoplasm"/>
    <property type="evidence" value="ECO:0007669"/>
    <property type="project" value="UniProtKB-SubCell"/>
</dbReference>
<comment type="similarity">
    <text evidence="3">Belongs to the DIF1/spd1 family.</text>
</comment>
<evidence type="ECO:0000256" key="1">
    <source>
        <dbReference type="ARBA" id="ARBA00004123"/>
    </source>
</evidence>
<dbReference type="InterPro" id="IPR013900">
    <property type="entry name" value="RNR_inhibitor"/>
</dbReference>
<organism evidence="7 8">
    <name type="scientific">Mycena venus</name>
    <dbReference type="NCBI Taxonomy" id="2733690"/>
    <lineage>
        <taxon>Eukaryota</taxon>
        <taxon>Fungi</taxon>
        <taxon>Dikarya</taxon>
        <taxon>Basidiomycota</taxon>
        <taxon>Agaricomycotina</taxon>
        <taxon>Agaricomycetes</taxon>
        <taxon>Agaricomycetidae</taxon>
        <taxon>Agaricales</taxon>
        <taxon>Marasmiineae</taxon>
        <taxon>Mycenaceae</taxon>
        <taxon>Mycena</taxon>
    </lineage>
</organism>
<feature type="compositionally biased region" description="Polar residues" evidence="6">
    <location>
        <begin position="162"/>
        <end position="176"/>
    </location>
</feature>
<evidence type="ECO:0000256" key="3">
    <source>
        <dbReference type="ARBA" id="ARBA00005459"/>
    </source>
</evidence>
<dbReference type="GO" id="GO:0005634">
    <property type="term" value="C:nucleus"/>
    <property type="evidence" value="ECO:0007669"/>
    <property type="project" value="UniProtKB-SubCell"/>
</dbReference>
<dbReference type="AlphaFoldDB" id="A0A8H7CZ62"/>
<dbReference type="OrthoDB" id="4072855at2759"/>
<feature type="region of interest" description="Disordered" evidence="6">
    <location>
        <begin position="1"/>
        <end position="25"/>
    </location>
</feature>